<feature type="region of interest" description="Disordered" evidence="1">
    <location>
        <begin position="243"/>
        <end position="272"/>
    </location>
</feature>
<feature type="domain" description="Protein kinase" evidence="2">
    <location>
        <begin position="1"/>
        <end position="272"/>
    </location>
</feature>
<keyword evidence="4" id="KW-1185">Reference proteome</keyword>
<dbReference type="OrthoDB" id="5987198at2759"/>
<dbReference type="GO" id="GO:0004672">
    <property type="term" value="F:protein kinase activity"/>
    <property type="evidence" value="ECO:0007669"/>
    <property type="project" value="InterPro"/>
</dbReference>
<dbReference type="GO" id="GO:0005524">
    <property type="term" value="F:ATP binding"/>
    <property type="evidence" value="ECO:0007669"/>
    <property type="project" value="InterPro"/>
</dbReference>
<dbReference type="SUPFAM" id="SSF56112">
    <property type="entry name" value="Protein kinase-like (PK-like)"/>
    <property type="match status" value="1"/>
</dbReference>
<dbReference type="AlphaFoldDB" id="A0A9P5Z364"/>
<evidence type="ECO:0000313" key="3">
    <source>
        <dbReference type="EMBL" id="KAF9480289.1"/>
    </source>
</evidence>
<accession>A0A9P5Z364</accession>
<gene>
    <name evidence="3" type="ORF">BDN70DRAFT_622115</name>
</gene>
<dbReference type="InterPro" id="IPR000719">
    <property type="entry name" value="Prot_kinase_dom"/>
</dbReference>
<feature type="compositionally biased region" description="Basic and acidic residues" evidence="1">
    <location>
        <begin position="244"/>
        <end position="254"/>
    </location>
</feature>
<dbReference type="EMBL" id="MU155197">
    <property type="protein sequence ID" value="KAF9480289.1"/>
    <property type="molecule type" value="Genomic_DNA"/>
</dbReference>
<sequence>MLRPRFRPGWVPSWITHPPSRPTGAWSREDWIDSTNRPVVLKKVLRPGRNPDDEEEQIAVLLASPPLSQDPRNHCVVIYDVLSLPDDDDYNLIGIQFLHHNHIAHRDCTGLNVMMDGSEMYPKGFHPREPDYNPTFTGSAQQKYTRTQRPPKYYWIDFGLSARLDPADEHPLLPILRGNDKSVPEHQDPDYQTQFADPYATDIYHLGNLIREYFTEGDPEFDMSKKFGLDFMKLLVDDMVQNDPTKRPTIDERVPPIPRRQRPFGYDVPTSV</sequence>
<reference evidence="3" key="1">
    <citation type="submission" date="2020-11" db="EMBL/GenBank/DDBJ databases">
        <authorList>
            <consortium name="DOE Joint Genome Institute"/>
            <person name="Ahrendt S."/>
            <person name="Riley R."/>
            <person name="Andreopoulos W."/>
            <person name="Labutti K."/>
            <person name="Pangilinan J."/>
            <person name="Ruiz-Duenas F.J."/>
            <person name="Barrasa J.M."/>
            <person name="Sanchez-Garcia M."/>
            <person name="Camarero S."/>
            <person name="Miyauchi S."/>
            <person name="Serrano A."/>
            <person name="Linde D."/>
            <person name="Babiker R."/>
            <person name="Drula E."/>
            <person name="Ayuso-Fernandez I."/>
            <person name="Pacheco R."/>
            <person name="Padilla G."/>
            <person name="Ferreira P."/>
            <person name="Barriuso J."/>
            <person name="Kellner H."/>
            <person name="Castanera R."/>
            <person name="Alfaro M."/>
            <person name="Ramirez L."/>
            <person name="Pisabarro A.G."/>
            <person name="Kuo A."/>
            <person name="Tritt A."/>
            <person name="Lipzen A."/>
            <person name="He G."/>
            <person name="Yan M."/>
            <person name="Ng V."/>
            <person name="Cullen D."/>
            <person name="Martin F."/>
            <person name="Rosso M.-N."/>
            <person name="Henrissat B."/>
            <person name="Hibbett D."/>
            <person name="Martinez A.T."/>
            <person name="Grigoriev I.V."/>
        </authorList>
    </citation>
    <scope>NUCLEOTIDE SEQUENCE</scope>
    <source>
        <strain evidence="3">CIRM-BRFM 674</strain>
    </source>
</reference>
<evidence type="ECO:0000256" key="1">
    <source>
        <dbReference type="SAM" id="MobiDB-lite"/>
    </source>
</evidence>
<evidence type="ECO:0000313" key="4">
    <source>
        <dbReference type="Proteomes" id="UP000807469"/>
    </source>
</evidence>
<evidence type="ECO:0000259" key="2">
    <source>
        <dbReference type="PROSITE" id="PS50011"/>
    </source>
</evidence>
<dbReference type="InterPro" id="IPR011009">
    <property type="entry name" value="Kinase-like_dom_sf"/>
</dbReference>
<comment type="caution">
    <text evidence="3">The sequence shown here is derived from an EMBL/GenBank/DDBJ whole genome shotgun (WGS) entry which is preliminary data.</text>
</comment>
<proteinExistence type="predicted"/>
<protein>
    <recommendedName>
        <fullName evidence="2">Protein kinase domain-containing protein</fullName>
    </recommendedName>
</protein>
<dbReference type="Proteomes" id="UP000807469">
    <property type="component" value="Unassembled WGS sequence"/>
</dbReference>
<dbReference type="Gene3D" id="1.10.510.10">
    <property type="entry name" value="Transferase(Phosphotransferase) domain 1"/>
    <property type="match status" value="1"/>
</dbReference>
<dbReference type="PROSITE" id="PS50011">
    <property type="entry name" value="PROTEIN_KINASE_DOM"/>
    <property type="match status" value="1"/>
</dbReference>
<organism evidence="3 4">
    <name type="scientific">Pholiota conissans</name>
    <dbReference type="NCBI Taxonomy" id="109636"/>
    <lineage>
        <taxon>Eukaryota</taxon>
        <taxon>Fungi</taxon>
        <taxon>Dikarya</taxon>
        <taxon>Basidiomycota</taxon>
        <taxon>Agaricomycotina</taxon>
        <taxon>Agaricomycetes</taxon>
        <taxon>Agaricomycetidae</taxon>
        <taxon>Agaricales</taxon>
        <taxon>Agaricineae</taxon>
        <taxon>Strophariaceae</taxon>
        <taxon>Pholiota</taxon>
    </lineage>
</organism>
<name>A0A9P5Z364_9AGAR</name>